<accession>A0A9N8HPB6</accession>
<evidence type="ECO:0000256" key="1">
    <source>
        <dbReference type="SAM" id="MobiDB-lite"/>
    </source>
</evidence>
<evidence type="ECO:0000313" key="3">
    <source>
        <dbReference type="Proteomes" id="UP001153069"/>
    </source>
</evidence>
<dbReference type="AlphaFoldDB" id="A0A9N8HPB6"/>
<sequence length="285" mass="31608">MVKYATHEARKAEQKKIDEQTPNLSYDEATRKFLKGGGVRPLKKSDWCCLFCGHEYIDEPASNANNEKKFLAEIRQYEQKQQAEDSQNGGAGNNNSKLKKPKMPKPYQLCHCHKFRCVGPSSLGSTCPIKCINPVTNQRYPIVEGKCTCPLCKCICQISYAVGASEHLTLKQQLDDSAMDQQKQLGVQASRQRVSFFTSESMNQTLTSIANNRGASKMSHADVANLAKSNAARAVAHMFDPTNNKPYLQEMRGEIGRPTTKTRLPAPLMYGGVETANGKLSSLQL</sequence>
<feature type="region of interest" description="Disordered" evidence="1">
    <location>
        <begin position="81"/>
        <end position="100"/>
    </location>
</feature>
<reference evidence="2" key="1">
    <citation type="submission" date="2020-06" db="EMBL/GenBank/DDBJ databases">
        <authorList>
            <consortium name="Plant Systems Biology data submission"/>
        </authorList>
    </citation>
    <scope>NUCLEOTIDE SEQUENCE</scope>
    <source>
        <strain evidence="2">D6</strain>
    </source>
</reference>
<gene>
    <name evidence="2" type="ORF">SEMRO_889_G216550.1</name>
</gene>
<dbReference type="Proteomes" id="UP001153069">
    <property type="component" value="Unassembled WGS sequence"/>
</dbReference>
<feature type="region of interest" description="Disordered" evidence="1">
    <location>
        <begin position="1"/>
        <end position="20"/>
    </location>
</feature>
<proteinExistence type="predicted"/>
<keyword evidence="3" id="KW-1185">Reference proteome</keyword>
<name>A0A9N8HPB6_9STRA</name>
<evidence type="ECO:0000313" key="2">
    <source>
        <dbReference type="EMBL" id="CAB9517888.1"/>
    </source>
</evidence>
<organism evidence="2 3">
    <name type="scientific">Seminavis robusta</name>
    <dbReference type="NCBI Taxonomy" id="568900"/>
    <lineage>
        <taxon>Eukaryota</taxon>
        <taxon>Sar</taxon>
        <taxon>Stramenopiles</taxon>
        <taxon>Ochrophyta</taxon>
        <taxon>Bacillariophyta</taxon>
        <taxon>Bacillariophyceae</taxon>
        <taxon>Bacillariophycidae</taxon>
        <taxon>Naviculales</taxon>
        <taxon>Naviculaceae</taxon>
        <taxon>Seminavis</taxon>
    </lineage>
</organism>
<feature type="compositionally biased region" description="Basic and acidic residues" evidence="1">
    <location>
        <begin position="1"/>
        <end position="19"/>
    </location>
</feature>
<protein>
    <submittedName>
        <fullName evidence="2">Uncharacterized protein</fullName>
    </submittedName>
</protein>
<comment type="caution">
    <text evidence="2">The sequence shown here is derived from an EMBL/GenBank/DDBJ whole genome shotgun (WGS) entry which is preliminary data.</text>
</comment>
<feature type="compositionally biased region" description="Polar residues" evidence="1">
    <location>
        <begin position="84"/>
        <end position="96"/>
    </location>
</feature>
<dbReference type="EMBL" id="CAICTM010000887">
    <property type="protein sequence ID" value="CAB9517888.1"/>
    <property type="molecule type" value="Genomic_DNA"/>
</dbReference>